<dbReference type="EMBL" id="JBHSBD010000145">
    <property type="protein sequence ID" value="MFC3971013.1"/>
    <property type="molecule type" value="Genomic_DNA"/>
</dbReference>
<dbReference type="Pfam" id="PF00353">
    <property type="entry name" value="HemolysinCabind"/>
    <property type="match status" value="2"/>
</dbReference>
<dbReference type="PRINTS" id="PR00313">
    <property type="entry name" value="CABNDNGRPT"/>
</dbReference>
<dbReference type="InterPro" id="IPR025282">
    <property type="entry name" value="DUF4214"/>
</dbReference>
<name>A0ABV8EGC3_9HYPH</name>
<feature type="domain" description="DUF4214" evidence="1">
    <location>
        <begin position="42"/>
        <end position="97"/>
    </location>
</feature>
<dbReference type="PROSITE" id="PS00330">
    <property type="entry name" value="HEMOLYSIN_CALCIUM"/>
    <property type="match status" value="2"/>
</dbReference>
<dbReference type="InterPro" id="IPR001343">
    <property type="entry name" value="Hemolysn_Ca-bd"/>
</dbReference>
<keyword evidence="3" id="KW-1185">Reference proteome</keyword>
<dbReference type="InterPro" id="IPR018511">
    <property type="entry name" value="Hemolysin-typ_Ca-bd_CS"/>
</dbReference>
<dbReference type="RefSeq" id="WP_247262749.1">
    <property type="nucleotide sequence ID" value="NZ_JALJQZ010000071.1"/>
</dbReference>
<dbReference type="InterPro" id="IPR011049">
    <property type="entry name" value="Serralysin-like_metalloprot_C"/>
</dbReference>
<protein>
    <submittedName>
        <fullName evidence="2">DUF4214 domain-containing protein</fullName>
    </submittedName>
</protein>
<evidence type="ECO:0000259" key="1">
    <source>
        <dbReference type="Pfam" id="PF13946"/>
    </source>
</evidence>
<dbReference type="Pfam" id="PF13946">
    <property type="entry name" value="DUF4214"/>
    <property type="match status" value="1"/>
</dbReference>
<dbReference type="Gene3D" id="2.150.10.10">
    <property type="entry name" value="Serralysin-like metalloprotease, C-terminal"/>
    <property type="match status" value="1"/>
</dbReference>
<evidence type="ECO:0000313" key="2">
    <source>
        <dbReference type="EMBL" id="MFC3971013.1"/>
    </source>
</evidence>
<organism evidence="2 3">
    <name type="scientific">Rhizobium lemnae</name>
    <dbReference type="NCBI Taxonomy" id="1214924"/>
    <lineage>
        <taxon>Bacteria</taxon>
        <taxon>Pseudomonadati</taxon>
        <taxon>Pseudomonadota</taxon>
        <taxon>Alphaproteobacteria</taxon>
        <taxon>Hyphomicrobiales</taxon>
        <taxon>Rhizobiaceae</taxon>
        <taxon>Rhizobium/Agrobacterium group</taxon>
        <taxon>Rhizobium</taxon>
    </lineage>
</organism>
<comment type="caution">
    <text evidence="2">The sequence shown here is derived from an EMBL/GenBank/DDBJ whole genome shotgun (WGS) entry which is preliminary data.</text>
</comment>
<accession>A0ABV8EGC3</accession>
<dbReference type="Proteomes" id="UP001595697">
    <property type="component" value="Unassembled WGS sequence"/>
</dbReference>
<proteinExistence type="predicted"/>
<sequence length="789" mass="77719">MATIQGVYVALFGRPADPTGLAYFNSVTNNGANLSAIGNLSGTAEYQARFTGQNNLQIINSIYQSLFGRDADITGLNFFANQLATGRQTINTIAINILDGATGSDLAIVNNKIAAANLYTASLDTGAEVVAYSGTGAADAGRAFISGVTTTVPTQAAVDSAVASMVSTVTTAPGSTVALTQNVDSLTGTSANDTFVGDNTGANATVTAGDSINGGAGIDTFKYFVPAATSIEAATLPTLNSIEVLAYSGGKLTNGNTLDVSTNSTLTTVSVDSPAAMADGDAYTIKTSATQAVGLTKIVGVAGNATSTVNLNGTADLTVNGVSTDVTVNVAGAATSALKINATGANSTIALTNTGASLASLTLSGDKNLSIAESIGSLKTINASAATGNVTIDQSGLGTDNQLTFTGGAGNDKIIFKQAFLTGGTSGDVLDGGAGTDTLQINDTAPVYTAINAAKNFEVLALGTTGATVDVAQVTALTKFAVENTGTTTFQNSSNTTTYAVNTSANVTAVNVGNAVGQTTADITLTNSDTTGANHTVGTLTLTGASNINLTSANNGTAANTNTITSLVNGDNSNIVVKGAADLTFTLANGTSVGSAVDASAFTGKLVVTGSNFGDVIKGGTGADTITGGAGADTLTGGAGNDTFKFATLAVTQSGFAAGNTTTSNIDKITDFVGNGAQAGDTIQFGVGANAFGAALQFTTNTVANVTAVTVATAADFTALTAAVQAASAGVASNATTAQVYDVTVSAGALAGRYVILNDDTNTIQASDTIISVTGATGALHASDFTFGA</sequence>
<evidence type="ECO:0000313" key="3">
    <source>
        <dbReference type="Proteomes" id="UP001595697"/>
    </source>
</evidence>
<dbReference type="SUPFAM" id="SSF51120">
    <property type="entry name" value="beta-Roll"/>
    <property type="match status" value="2"/>
</dbReference>
<gene>
    <name evidence="2" type="ORF">ACFOVS_23385</name>
</gene>
<reference evidence="3" key="1">
    <citation type="journal article" date="2019" name="Int. J. Syst. Evol. Microbiol.">
        <title>The Global Catalogue of Microorganisms (GCM) 10K type strain sequencing project: providing services to taxonomists for standard genome sequencing and annotation.</title>
        <authorList>
            <consortium name="The Broad Institute Genomics Platform"/>
            <consortium name="The Broad Institute Genome Sequencing Center for Infectious Disease"/>
            <person name="Wu L."/>
            <person name="Ma J."/>
        </authorList>
    </citation>
    <scope>NUCLEOTIDE SEQUENCE [LARGE SCALE GENOMIC DNA]</scope>
    <source>
        <strain evidence="3">TBRC 5781</strain>
    </source>
</reference>